<evidence type="ECO:0000313" key="5">
    <source>
        <dbReference type="EMBL" id="KAF6830060.1"/>
    </source>
</evidence>
<evidence type="ECO:0000256" key="3">
    <source>
        <dbReference type="SAM" id="MobiDB-lite"/>
    </source>
</evidence>
<dbReference type="SUPFAM" id="SSF57701">
    <property type="entry name" value="Zn2/Cys6 DNA-binding domain"/>
    <property type="match status" value="1"/>
</dbReference>
<keyword evidence="2" id="KW-0539">Nucleus</keyword>
<dbReference type="PANTHER" id="PTHR37534:SF48">
    <property type="entry name" value="FINGER DOMAIN PROTEIN, PUTATIVE-RELATED"/>
    <property type="match status" value="1"/>
</dbReference>
<gene>
    <name evidence="5" type="ORF">CPLU01_07581</name>
</gene>
<dbReference type="Proteomes" id="UP000654918">
    <property type="component" value="Unassembled WGS sequence"/>
</dbReference>
<dbReference type="PROSITE" id="PS50048">
    <property type="entry name" value="ZN2_CY6_FUNGAL_2"/>
    <property type="match status" value="1"/>
</dbReference>
<sequence length="505" mass="56425">MTGDPKTARPKRHCWECRRRCLVCDFTEPSCRRCTVAGVECPGYGDVKPTRLRWIAPGKVISQRRRGNAKRSIEDSCKQQRRTTQPASSAWTGAYTPRFKLNTDICALPQAVEYFNSCIFPDLIPLLELGPNPHVYALTATHIRVAATTPEYLQFGMVCMILSHRLNRTRADGQPSRALTERFYHYWGLAVRSLNEHLDVEDARTGDLAIAGILTLLLADVQNGTSLDWRCHMEGVHKIISLRGGLHAVAGSRTLEPLLLVLWSVAVIGNTTCPASDLATTAAQLDALDLIMERFTIAVSPFHMFPLPLYGEMIRINHLRARALVESAEALSQVAFEILERIQAFSIEAWALSRTPNTPSSKEDWMLLGSIHQSALVIYCILSLQSLSILPAAPALRETCATHGQLLHLLLTRALSSPKMRRFTIWPLVLLGVEGVHGGPEVRRFVARQLPELSRDLGTHVPLTAKRVLERFWESGETSWDACFDKPYAFTSQLAVDTSRLLPYD</sequence>
<protein>
    <recommendedName>
        <fullName evidence="4">Zn(2)-C6 fungal-type domain-containing protein</fullName>
    </recommendedName>
</protein>
<comment type="caution">
    <text evidence="5">The sequence shown here is derived from an EMBL/GenBank/DDBJ whole genome shotgun (WGS) entry which is preliminary data.</text>
</comment>
<dbReference type="GO" id="GO:0045944">
    <property type="term" value="P:positive regulation of transcription by RNA polymerase II"/>
    <property type="evidence" value="ECO:0007669"/>
    <property type="project" value="TreeGrafter"/>
</dbReference>
<evidence type="ECO:0000259" key="4">
    <source>
        <dbReference type="PROSITE" id="PS50048"/>
    </source>
</evidence>
<dbReference type="GO" id="GO:0000976">
    <property type="term" value="F:transcription cis-regulatory region binding"/>
    <property type="evidence" value="ECO:0007669"/>
    <property type="project" value="TreeGrafter"/>
</dbReference>
<reference evidence="5" key="1">
    <citation type="journal article" date="2020" name="Phytopathology">
        <title>Genome Sequence Resources of Colletotrichum truncatum, C. plurivorum, C. musicola, and C. sojae: Four Species Pathogenic to Soybean (Glycine max).</title>
        <authorList>
            <person name="Rogerio F."/>
            <person name="Boufleur T.R."/>
            <person name="Ciampi-Guillardi M."/>
            <person name="Sukno S.A."/>
            <person name="Thon M.R."/>
            <person name="Massola Junior N.S."/>
            <person name="Baroncelli R."/>
        </authorList>
    </citation>
    <scope>NUCLEOTIDE SEQUENCE</scope>
    <source>
        <strain evidence="5">LFN00145</strain>
    </source>
</reference>
<dbReference type="PANTHER" id="PTHR37534">
    <property type="entry name" value="TRANSCRIPTIONAL ACTIVATOR PROTEIN UGA3"/>
    <property type="match status" value="1"/>
</dbReference>
<keyword evidence="6" id="KW-1185">Reference proteome</keyword>
<feature type="region of interest" description="Disordered" evidence="3">
    <location>
        <begin position="65"/>
        <end position="89"/>
    </location>
</feature>
<dbReference type="Pfam" id="PF11951">
    <property type="entry name" value="Fungal_trans_2"/>
    <property type="match status" value="1"/>
</dbReference>
<proteinExistence type="predicted"/>
<dbReference type="SMART" id="SM00066">
    <property type="entry name" value="GAL4"/>
    <property type="match status" value="1"/>
</dbReference>
<dbReference type="InterPro" id="IPR001138">
    <property type="entry name" value="Zn2Cys6_DnaBD"/>
</dbReference>
<comment type="subcellular location">
    <subcellularLocation>
        <location evidence="1">Nucleus</location>
    </subcellularLocation>
</comment>
<dbReference type="GO" id="GO:0000981">
    <property type="term" value="F:DNA-binding transcription factor activity, RNA polymerase II-specific"/>
    <property type="evidence" value="ECO:0007669"/>
    <property type="project" value="InterPro"/>
</dbReference>
<dbReference type="EMBL" id="WIGO01000099">
    <property type="protein sequence ID" value="KAF6830060.1"/>
    <property type="molecule type" value="Genomic_DNA"/>
</dbReference>
<accession>A0A8H6NEW9</accession>
<evidence type="ECO:0000256" key="1">
    <source>
        <dbReference type="ARBA" id="ARBA00004123"/>
    </source>
</evidence>
<organism evidence="5 6">
    <name type="scientific">Colletotrichum plurivorum</name>
    <dbReference type="NCBI Taxonomy" id="2175906"/>
    <lineage>
        <taxon>Eukaryota</taxon>
        <taxon>Fungi</taxon>
        <taxon>Dikarya</taxon>
        <taxon>Ascomycota</taxon>
        <taxon>Pezizomycotina</taxon>
        <taxon>Sordariomycetes</taxon>
        <taxon>Hypocreomycetidae</taxon>
        <taxon>Glomerellales</taxon>
        <taxon>Glomerellaceae</taxon>
        <taxon>Colletotrichum</taxon>
        <taxon>Colletotrichum orchidearum species complex</taxon>
    </lineage>
</organism>
<evidence type="ECO:0000256" key="2">
    <source>
        <dbReference type="ARBA" id="ARBA00023242"/>
    </source>
</evidence>
<name>A0A8H6NEW9_9PEZI</name>
<dbReference type="CDD" id="cd00067">
    <property type="entry name" value="GAL4"/>
    <property type="match status" value="1"/>
</dbReference>
<dbReference type="AlphaFoldDB" id="A0A8H6NEW9"/>
<dbReference type="InterPro" id="IPR036864">
    <property type="entry name" value="Zn2-C6_fun-type_DNA-bd_sf"/>
</dbReference>
<evidence type="ECO:0000313" key="6">
    <source>
        <dbReference type="Proteomes" id="UP000654918"/>
    </source>
</evidence>
<dbReference type="GO" id="GO:0005634">
    <property type="term" value="C:nucleus"/>
    <property type="evidence" value="ECO:0007669"/>
    <property type="project" value="UniProtKB-SubCell"/>
</dbReference>
<dbReference type="GO" id="GO:0008270">
    <property type="term" value="F:zinc ion binding"/>
    <property type="evidence" value="ECO:0007669"/>
    <property type="project" value="InterPro"/>
</dbReference>
<dbReference type="InterPro" id="IPR021858">
    <property type="entry name" value="Fun_TF"/>
</dbReference>
<feature type="domain" description="Zn(2)-C6 fungal-type" evidence="4">
    <location>
        <begin position="13"/>
        <end position="41"/>
    </location>
</feature>